<evidence type="ECO:0000313" key="2">
    <source>
        <dbReference type="EMBL" id="KAK0710881.1"/>
    </source>
</evidence>
<feature type="region of interest" description="Disordered" evidence="1">
    <location>
        <begin position="17"/>
        <end position="82"/>
    </location>
</feature>
<keyword evidence="3" id="KW-1185">Reference proteome</keyword>
<organism evidence="2 3">
    <name type="scientific">Lasiosphaeris hirsuta</name>
    <dbReference type="NCBI Taxonomy" id="260670"/>
    <lineage>
        <taxon>Eukaryota</taxon>
        <taxon>Fungi</taxon>
        <taxon>Dikarya</taxon>
        <taxon>Ascomycota</taxon>
        <taxon>Pezizomycotina</taxon>
        <taxon>Sordariomycetes</taxon>
        <taxon>Sordariomycetidae</taxon>
        <taxon>Sordariales</taxon>
        <taxon>Lasiosphaeriaceae</taxon>
        <taxon>Lasiosphaeris</taxon>
    </lineage>
</organism>
<dbReference type="Proteomes" id="UP001172102">
    <property type="component" value="Unassembled WGS sequence"/>
</dbReference>
<comment type="caution">
    <text evidence="2">The sequence shown here is derived from an EMBL/GenBank/DDBJ whole genome shotgun (WGS) entry which is preliminary data.</text>
</comment>
<evidence type="ECO:0000313" key="3">
    <source>
        <dbReference type="Proteomes" id="UP001172102"/>
    </source>
</evidence>
<feature type="region of interest" description="Disordered" evidence="1">
    <location>
        <begin position="260"/>
        <end position="313"/>
    </location>
</feature>
<feature type="region of interest" description="Disordered" evidence="1">
    <location>
        <begin position="144"/>
        <end position="187"/>
    </location>
</feature>
<protein>
    <submittedName>
        <fullName evidence="2">Uncharacterized protein</fullName>
    </submittedName>
</protein>
<reference evidence="2" key="1">
    <citation type="submission" date="2023-06" db="EMBL/GenBank/DDBJ databases">
        <title>Genome-scale phylogeny and comparative genomics of the fungal order Sordariales.</title>
        <authorList>
            <consortium name="Lawrence Berkeley National Laboratory"/>
            <person name="Hensen N."/>
            <person name="Bonometti L."/>
            <person name="Westerberg I."/>
            <person name="Brannstrom I.O."/>
            <person name="Guillou S."/>
            <person name="Cros-Aarteil S."/>
            <person name="Calhoun S."/>
            <person name="Haridas S."/>
            <person name="Kuo A."/>
            <person name="Mondo S."/>
            <person name="Pangilinan J."/>
            <person name="Riley R."/>
            <person name="Labutti K."/>
            <person name="Andreopoulos B."/>
            <person name="Lipzen A."/>
            <person name="Chen C."/>
            <person name="Yanf M."/>
            <person name="Daum C."/>
            <person name="Ng V."/>
            <person name="Clum A."/>
            <person name="Steindorff A."/>
            <person name="Ohm R."/>
            <person name="Martin F."/>
            <person name="Silar P."/>
            <person name="Natvig D."/>
            <person name="Lalanne C."/>
            <person name="Gautier V."/>
            <person name="Ament-Velasquez S.L."/>
            <person name="Kruys A."/>
            <person name="Hutchinson M.I."/>
            <person name="Powell A.J."/>
            <person name="Barry K."/>
            <person name="Miller A.N."/>
            <person name="Grigoriev I.V."/>
            <person name="Debuchy R."/>
            <person name="Gladieux P."/>
            <person name="Thoren M.H."/>
            <person name="Johannesson H."/>
        </authorList>
    </citation>
    <scope>NUCLEOTIDE SEQUENCE</scope>
    <source>
        <strain evidence="2">SMH4607-1</strain>
    </source>
</reference>
<feature type="compositionally biased region" description="Polar residues" evidence="1">
    <location>
        <begin position="302"/>
        <end position="313"/>
    </location>
</feature>
<name>A0AA40A7Z9_9PEZI</name>
<feature type="compositionally biased region" description="Basic and acidic residues" evidence="1">
    <location>
        <begin position="32"/>
        <end position="49"/>
    </location>
</feature>
<sequence>MVEVDMDELDERSVVQKGLRRVDKADGGLSRKRWEESEIAAEKQRDVNLRGRRNALPSYADGASSGYETSGLRDENDESLNGQAESTIYVSILDPINKPSFKPSPTKPIPRWMQPYSIHVNTNPGPDYIDGLLSPLDRHLEPQRQLKSRASYQSSYASTICPTTPPPSMTQGHQEPETDSPRDSIPSEEPLHHVRMEILHRGASYVSNEPLTLPSSHLVVSSNANLSSSTFSTYLTPPEYPSPTPSIGRRTPQSFSEIDYDKPKTSAAPATITPSRSQGVRPTRGPLRDQGSQNPLWRLGKSSPQTHRVSSQALPLASSEYLERYQPGRASSIAVPSATVRDQIVAKLRRNSRAEPNTGQVTEETELADSRPRRPRGESMGPGTGTGEVRGINNNKRRSVHAELRRLFGR</sequence>
<feature type="region of interest" description="Disordered" evidence="1">
    <location>
        <begin position="351"/>
        <end position="410"/>
    </location>
</feature>
<accession>A0AA40A7Z9</accession>
<dbReference type="AlphaFoldDB" id="A0AA40A7Z9"/>
<feature type="compositionally biased region" description="Polar residues" evidence="1">
    <location>
        <begin position="148"/>
        <end position="162"/>
    </location>
</feature>
<evidence type="ECO:0000256" key="1">
    <source>
        <dbReference type="SAM" id="MobiDB-lite"/>
    </source>
</evidence>
<feature type="compositionally biased region" description="Basic and acidic residues" evidence="1">
    <location>
        <begin position="368"/>
        <end position="377"/>
    </location>
</feature>
<gene>
    <name evidence="2" type="ORF">B0H67DRAFT_583619</name>
</gene>
<feature type="compositionally biased region" description="Basic and acidic residues" evidence="1">
    <location>
        <begin position="400"/>
        <end position="410"/>
    </location>
</feature>
<proteinExistence type="predicted"/>
<dbReference type="EMBL" id="JAUKUA010000005">
    <property type="protein sequence ID" value="KAK0710881.1"/>
    <property type="molecule type" value="Genomic_DNA"/>
</dbReference>